<feature type="region of interest" description="Disordered" evidence="1">
    <location>
        <begin position="528"/>
        <end position="558"/>
    </location>
</feature>
<evidence type="ECO:0000313" key="2">
    <source>
        <dbReference type="EMBL" id="AJC73646.1"/>
    </source>
</evidence>
<dbReference type="PaxDb" id="1123384-AJ81_04860"/>
<dbReference type="STRING" id="1123384.AJ81_04860"/>
<dbReference type="OrthoDB" id="9757917at2"/>
<dbReference type="PATRIC" id="fig|1123384.7.peg.958"/>
<sequence length="664" mass="72150">MKKLLLVLLIVMVLTSAFGQFARINTIRVIADGTIDAQGGMKISFRWVFPTNALYMQVKSTFPNPYVLLRNLTTFSSIFELTNTKISYDDAKNSILVDTDVIGAVVNRKGRWEFNLGKGAELVHATDQMAIFVLVNAASSEEVIFTTMKLNLPSGCSELKYDPASGVFSFNMKRKNVSGSVSADVNAKVKPRIMSALYKVYGMPDVMDGAYWVAKFILMNKGKGDIVDLRISYKLGDYTSWSPESVYDVVPPNGAVVDLYYPIISSNVTQLRSQTPVDLQIKYSYKDRSGKTYSDTIIKRIQMLGVNQFEFSNVPEEERTGSWIDNFSNSPLLAAFVTYLDDVVKSFVGLVSQYSGGAGAALKDKDAIAFMKSLYDLAIHNGISYQTPSGFLVEYASLGQDVKYPRDVLRDKAGTCLDLAILFAAVGQAVSLKSYLVVMPGHAFTVIELPSGDILPIETTGLGGPVVGKSATFEQAVEMAMELLGKLEFGKFFIVDIGEMQRKGVLPPELPQLPSTIIKDWGYTLPRATGGTAGGSTPQTTTPQTGTGTQPRPSQPSTTVVNLTGVFEGTYRNSITGQQGTLEFYIEQSGSTVKGTAWADQDMGDFTGTVSGNNVKITAKMESSAYGTSYVVVFNGTVQGNAIQGTYTVQGTNVSGTFQVKRTQ</sequence>
<dbReference type="EMBL" id="CP007141">
    <property type="protein sequence ID" value="AJC73646.1"/>
    <property type="molecule type" value="Genomic_DNA"/>
</dbReference>
<name>A0A0X1KQQ9_9THEM</name>
<dbReference type="Proteomes" id="UP000077469">
    <property type="component" value="Chromosome"/>
</dbReference>
<reference evidence="2 3" key="1">
    <citation type="submission" date="2014-01" db="EMBL/GenBank/DDBJ databases">
        <title>Genome sequencing of Thermotog hypogea.</title>
        <authorList>
            <person name="Zhang X."/>
            <person name="Alvare G."/>
            <person name="Fristensky B."/>
            <person name="Chen L."/>
            <person name="Suen T."/>
            <person name="Chen Q."/>
            <person name="Ma K."/>
        </authorList>
    </citation>
    <scope>NUCLEOTIDE SEQUENCE [LARGE SCALE GENOMIC DNA]</scope>
    <source>
        <strain evidence="2 3">DSM 11164</strain>
    </source>
</reference>
<accession>A0A0X1KQQ9</accession>
<gene>
    <name evidence="2" type="ORF">AJ81_04860</name>
</gene>
<feature type="compositionally biased region" description="Low complexity" evidence="1">
    <location>
        <begin position="528"/>
        <end position="556"/>
    </location>
</feature>
<protein>
    <submittedName>
        <fullName evidence="2">Cysteine proteinase</fullName>
    </submittedName>
</protein>
<dbReference type="KEGG" id="phy:AJ81_04860"/>
<organism evidence="2 3">
    <name type="scientific">Pseudothermotoga hypogea DSM 11164 = NBRC 106472</name>
    <dbReference type="NCBI Taxonomy" id="1123384"/>
    <lineage>
        <taxon>Bacteria</taxon>
        <taxon>Thermotogati</taxon>
        <taxon>Thermotogota</taxon>
        <taxon>Thermotogae</taxon>
        <taxon>Thermotogales</taxon>
        <taxon>Thermotogaceae</taxon>
        <taxon>Pseudothermotoga</taxon>
    </lineage>
</organism>
<keyword evidence="3" id="KW-1185">Reference proteome</keyword>
<dbReference type="AlphaFoldDB" id="A0A0X1KQQ9"/>
<evidence type="ECO:0000313" key="3">
    <source>
        <dbReference type="Proteomes" id="UP000077469"/>
    </source>
</evidence>
<proteinExistence type="predicted"/>
<dbReference type="RefSeq" id="WP_051368693.1">
    <property type="nucleotide sequence ID" value="NC_022795.1"/>
</dbReference>
<evidence type="ECO:0000256" key="1">
    <source>
        <dbReference type="SAM" id="MobiDB-lite"/>
    </source>
</evidence>